<dbReference type="GO" id="GO:0018104">
    <property type="term" value="P:peptidoglycan-protein cross-linking"/>
    <property type="evidence" value="ECO:0007669"/>
    <property type="project" value="TreeGrafter"/>
</dbReference>
<dbReference type="GO" id="GO:0071555">
    <property type="term" value="P:cell wall organization"/>
    <property type="evidence" value="ECO:0007669"/>
    <property type="project" value="UniProtKB-UniRule"/>
</dbReference>
<feature type="transmembrane region" description="Helical" evidence="7">
    <location>
        <begin position="7"/>
        <end position="25"/>
    </location>
</feature>
<gene>
    <name evidence="9" type="ORF">FC15_GL000404</name>
</gene>
<organism evidence="9 10">
    <name type="scientific">Lapidilactobacillus concavus DSM 17758</name>
    <dbReference type="NCBI Taxonomy" id="1423735"/>
    <lineage>
        <taxon>Bacteria</taxon>
        <taxon>Bacillati</taxon>
        <taxon>Bacillota</taxon>
        <taxon>Bacilli</taxon>
        <taxon>Lactobacillales</taxon>
        <taxon>Lactobacillaceae</taxon>
        <taxon>Lapidilactobacillus</taxon>
    </lineage>
</organism>
<name>A0A0R1VZR8_9LACO</name>
<comment type="caution">
    <text evidence="9">The sequence shown here is derived from an EMBL/GenBank/DDBJ whole genome shotgun (WGS) entry which is preliminary data.</text>
</comment>
<evidence type="ECO:0000259" key="8">
    <source>
        <dbReference type="PROSITE" id="PS52029"/>
    </source>
</evidence>
<dbReference type="Pfam" id="PF03734">
    <property type="entry name" value="YkuD"/>
    <property type="match status" value="1"/>
</dbReference>
<dbReference type="InterPro" id="IPR038063">
    <property type="entry name" value="Transpep_catalytic_dom"/>
</dbReference>
<dbReference type="Proteomes" id="UP000051315">
    <property type="component" value="Unassembled WGS sequence"/>
</dbReference>
<dbReference type="GO" id="GO:0005576">
    <property type="term" value="C:extracellular region"/>
    <property type="evidence" value="ECO:0007669"/>
    <property type="project" value="TreeGrafter"/>
</dbReference>
<evidence type="ECO:0000256" key="7">
    <source>
        <dbReference type="SAM" id="Phobius"/>
    </source>
</evidence>
<keyword evidence="2" id="KW-0808">Transferase</keyword>
<protein>
    <submittedName>
        <fullName evidence="9">ErfK YbiS YcfS YnhG family protein</fullName>
    </submittedName>
</protein>
<dbReference type="CDD" id="cd16913">
    <property type="entry name" value="YkuD_like"/>
    <property type="match status" value="1"/>
</dbReference>
<evidence type="ECO:0000256" key="2">
    <source>
        <dbReference type="ARBA" id="ARBA00022679"/>
    </source>
</evidence>
<evidence type="ECO:0000256" key="3">
    <source>
        <dbReference type="ARBA" id="ARBA00022960"/>
    </source>
</evidence>
<dbReference type="PROSITE" id="PS52029">
    <property type="entry name" value="LD_TPASE"/>
    <property type="match status" value="1"/>
</dbReference>
<keyword evidence="3 6" id="KW-0133">Cell shape</keyword>
<dbReference type="AlphaFoldDB" id="A0A0R1VZR8"/>
<evidence type="ECO:0000256" key="6">
    <source>
        <dbReference type="PROSITE-ProRule" id="PRU01373"/>
    </source>
</evidence>
<comment type="pathway">
    <text evidence="1 6">Cell wall biogenesis; peptidoglycan biosynthesis.</text>
</comment>
<keyword evidence="7" id="KW-0472">Membrane</keyword>
<dbReference type="PATRIC" id="fig|1423735.3.peg.417"/>
<dbReference type="GO" id="GO:0071972">
    <property type="term" value="F:peptidoglycan L,D-transpeptidase activity"/>
    <property type="evidence" value="ECO:0007669"/>
    <property type="project" value="TreeGrafter"/>
</dbReference>
<keyword evidence="7" id="KW-1133">Transmembrane helix</keyword>
<dbReference type="GO" id="GO:0008360">
    <property type="term" value="P:regulation of cell shape"/>
    <property type="evidence" value="ECO:0007669"/>
    <property type="project" value="UniProtKB-UniRule"/>
</dbReference>
<evidence type="ECO:0000313" key="9">
    <source>
        <dbReference type="EMBL" id="KRM08665.1"/>
    </source>
</evidence>
<dbReference type="SUPFAM" id="SSF143985">
    <property type="entry name" value="L,D-transpeptidase pre-catalytic domain-like"/>
    <property type="match status" value="1"/>
</dbReference>
<dbReference type="Pfam" id="PF12229">
    <property type="entry name" value="PG_binding_4"/>
    <property type="match status" value="2"/>
</dbReference>
<evidence type="ECO:0000256" key="1">
    <source>
        <dbReference type="ARBA" id="ARBA00004752"/>
    </source>
</evidence>
<dbReference type="InterPro" id="IPR022029">
    <property type="entry name" value="YoaR-like_PG-bd"/>
</dbReference>
<dbReference type="InterPro" id="IPR005490">
    <property type="entry name" value="LD_TPept_cat_dom"/>
</dbReference>
<feature type="domain" description="L,D-TPase catalytic" evidence="8">
    <location>
        <begin position="338"/>
        <end position="461"/>
    </location>
</feature>
<accession>A0A0R1VZR8</accession>
<dbReference type="PANTHER" id="PTHR30582:SF33">
    <property type="entry name" value="EXPORTED PROTEIN"/>
    <property type="match status" value="1"/>
</dbReference>
<reference evidence="9 10" key="1">
    <citation type="journal article" date="2015" name="Genome Announc.">
        <title>Expanding the biotechnology potential of lactobacilli through comparative genomics of 213 strains and associated genera.</title>
        <authorList>
            <person name="Sun Z."/>
            <person name="Harris H.M."/>
            <person name="McCann A."/>
            <person name="Guo C."/>
            <person name="Argimon S."/>
            <person name="Zhang W."/>
            <person name="Yang X."/>
            <person name="Jeffery I.B."/>
            <person name="Cooney J.C."/>
            <person name="Kagawa T.F."/>
            <person name="Liu W."/>
            <person name="Song Y."/>
            <person name="Salvetti E."/>
            <person name="Wrobel A."/>
            <person name="Rasinkangas P."/>
            <person name="Parkhill J."/>
            <person name="Rea M.C."/>
            <person name="O'Sullivan O."/>
            <person name="Ritari J."/>
            <person name="Douillard F.P."/>
            <person name="Paul Ross R."/>
            <person name="Yang R."/>
            <person name="Briner A.E."/>
            <person name="Felis G.E."/>
            <person name="de Vos W.M."/>
            <person name="Barrangou R."/>
            <person name="Klaenhammer T.R."/>
            <person name="Caufield P.W."/>
            <person name="Cui Y."/>
            <person name="Zhang H."/>
            <person name="O'Toole P.W."/>
        </authorList>
    </citation>
    <scope>NUCLEOTIDE SEQUENCE [LARGE SCALE GENOMIC DNA]</scope>
    <source>
        <strain evidence="9 10">DSM 17758</strain>
    </source>
</reference>
<feature type="active site" description="Nucleophile" evidence="6">
    <location>
        <position position="437"/>
    </location>
</feature>
<keyword evidence="4 6" id="KW-0573">Peptidoglycan synthesis</keyword>
<sequence length="461" mass="51021">MKKKTKVWAAVLGTVVAAVGALYVYHGVYYQSHFLPGTRIEGIELGRLTPAQAKKKLKTHFTTSNYQLYDKQNQLVEVSGKQLGVSQNAGQYLKSLLKKQNSWSLTDLVQAASVHSESLVNINEQKLNQYVEQTLPTLNKARRTSEDAKIIKTADSYEIKPEVVGNVFDQSAVTKTIKQHIENGQRKIQLSTTYEQPAVTKTNTKLLAQLDKIKKLDHITGRYTIAGKVETITPAMIHQWLNYNDGEITVDQVALKAYLSQLNAKYATYNKSRQFKSTKRGTVTVPAGIYGWSISTSSELPKLTAAILAGKDFSLEPTINGTGYSKTGYGTGNDIGNTYIEVDIQNQHMWVYVNGQVKIDTDVVTGKPGHDTPVGVWSIWKKERNAILKGDNGDGTNYETKVSYWMPVDTTGVGIHDSPWQPKYGGDWYKAHGSHGCINTPPATVAKIYDLVSTGIPVVVF</sequence>
<evidence type="ECO:0000256" key="4">
    <source>
        <dbReference type="ARBA" id="ARBA00022984"/>
    </source>
</evidence>
<dbReference type="GO" id="GO:0016740">
    <property type="term" value="F:transferase activity"/>
    <property type="evidence" value="ECO:0007669"/>
    <property type="project" value="UniProtKB-KW"/>
</dbReference>
<keyword evidence="10" id="KW-1185">Reference proteome</keyword>
<proteinExistence type="predicted"/>
<dbReference type="Gene3D" id="2.40.440.10">
    <property type="entry name" value="L,D-transpeptidase catalytic domain-like"/>
    <property type="match status" value="1"/>
</dbReference>
<feature type="active site" description="Proton donor/acceptor" evidence="6">
    <location>
        <position position="416"/>
    </location>
</feature>
<dbReference type="PANTHER" id="PTHR30582">
    <property type="entry name" value="L,D-TRANSPEPTIDASE"/>
    <property type="match status" value="1"/>
</dbReference>
<dbReference type="UniPathway" id="UPA00219"/>
<dbReference type="InterPro" id="IPR038054">
    <property type="entry name" value="LD_TPept-like_central_sf"/>
</dbReference>
<dbReference type="OrthoDB" id="3176960at2"/>
<dbReference type="SUPFAM" id="SSF141523">
    <property type="entry name" value="L,D-transpeptidase catalytic domain-like"/>
    <property type="match status" value="1"/>
</dbReference>
<keyword evidence="7" id="KW-0812">Transmembrane</keyword>
<dbReference type="RefSeq" id="WP_057825327.1">
    <property type="nucleotide sequence ID" value="NZ_AZFX01000080.1"/>
</dbReference>
<dbReference type="STRING" id="1423735.FC15_GL000404"/>
<dbReference type="EMBL" id="AZFX01000080">
    <property type="protein sequence ID" value="KRM08665.1"/>
    <property type="molecule type" value="Genomic_DNA"/>
</dbReference>
<evidence type="ECO:0000313" key="10">
    <source>
        <dbReference type="Proteomes" id="UP000051315"/>
    </source>
</evidence>
<keyword evidence="5 6" id="KW-0961">Cell wall biogenesis/degradation</keyword>
<evidence type="ECO:0000256" key="5">
    <source>
        <dbReference type="ARBA" id="ARBA00023316"/>
    </source>
</evidence>
<dbReference type="Gene3D" id="3.10.20.800">
    <property type="match status" value="1"/>
</dbReference>
<dbReference type="InterPro" id="IPR050979">
    <property type="entry name" value="LD-transpeptidase"/>
</dbReference>